<sequence>MNELASKIIRFSDLGIPMEDLKRERIVKNHIRKSIKPFLNEAANLRAIQAEMKENHDTLNHEKDPVRRGELIKAIRWLKFLAGRNGLKTEKLVNAIFNEGRMKKFSLTTCWHKVEIQKLIPRLPIAIKPTERKLKPFTKFWIPRKMLELADEKRDIYFEHRIHRMKNHLRQLIRTHIEQGRNSLALSKATQRILNQETDAVRRRQLIDSIKQLKSSAQNAGRNVERVKSTVSCDFLTGKLIPESPCKHRKCKCPNNKIKKLRKEEQFEIRLLFSFI</sequence>
<organism evidence="1">
    <name type="scientific">Hyperionvirus sp</name>
    <dbReference type="NCBI Taxonomy" id="2487770"/>
    <lineage>
        <taxon>Viruses</taxon>
        <taxon>Varidnaviria</taxon>
        <taxon>Bamfordvirae</taxon>
        <taxon>Nucleocytoviricota</taxon>
        <taxon>Megaviricetes</taxon>
        <taxon>Imitervirales</taxon>
        <taxon>Mimiviridae</taxon>
        <taxon>Klosneuvirinae</taxon>
    </lineage>
</organism>
<protein>
    <submittedName>
        <fullName evidence="1">Uncharacterized protein</fullName>
    </submittedName>
</protein>
<reference evidence="1" key="1">
    <citation type="submission" date="2018-10" db="EMBL/GenBank/DDBJ databases">
        <title>Hidden diversity of soil giant viruses.</title>
        <authorList>
            <person name="Schulz F."/>
            <person name="Alteio L."/>
            <person name="Goudeau D."/>
            <person name="Ryan E.M."/>
            <person name="Malmstrom R.R."/>
            <person name="Blanchard J."/>
            <person name="Woyke T."/>
        </authorList>
    </citation>
    <scope>NUCLEOTIDE SEQUENCE</scope>
    <source>
        <strain evidence="1">HYV1</strain>
    </source>
</reference>
<evidence type="ECO:0000313" key="1">
    <source>
        <dbReference type="EMBL" id="AYV84496.1"/>
    </source>
</evidence>
<proteinExistence type="predicted"/>
<dbReference type="EMBL" id="MK072409">
    <property type="protein sequence ID" value="AYV84496.1"/>
    <property type="molecule type" value="Genomic_DNA"/>
</dbReference>
<name>A0A3G5AB89_9VIRU</name>
<gene>
    <name evidence="1" type="ORF">Hyperionvirus27_16</name>
</gene>
<accession>A0A3G5AB89</accession>